<dbReference type="SFLD" id="SFLDG00358">
    <property type="entry name" value="Main_(cytGST)"/>
    <property type="match status" value="1"/>
</dbReference>
<comment type="similarity">
    <text evidence="3">Belongs to the GST superfamily. Tau family.</text>
</comment>
<dbReference type="FunFam" id="1.20.1050.10:FF:000016">
    <property type="entry name" value="Glutathione S-transferase U9"/>
    <property type="match status" value="1"/>
</dbReference>
<dbReference type="FunFam" id="3.40.30.10:FF:000044">
    <property type="entry name" value="Glutathione S-transferase GSTU6"/>
    <property type="match status" value="1"/>
</dbReference>
<dbReference type="GO" id="GO:0004364">
    <property type="term" value="F:glutathione transferase activity"/>
    <property type="evidence" value="ECO:0007669"/>
    <property type="project" value="UniProtKB-EC"/>
</dbReference>
<dbReference type="CDD" id="cd03058">
    <property type="entry name" value="GST_N_Tau"/>
    <property type="match status" value="1"/>
</dbReference>
<dbReference type="Gramene" id="ONIVA10G18260.3">
    <property type="protein sequence ID" value="ONIVA10G18260.3"/>
    <property type="gene ID" value="ONIVA10G18260"/>
</dbReference>
<dbReference type="Gene3D" id="3.40.30.10">
    <property type="entry name" value="Glutaredoxin"/>
    <property type="match status" value="1"/>
</dbReference>
<reference evidence="8" key="1">
    <citation type="submission" date="2015-04" db="UniProtKB">
        <authorList>
            <consortium name="EnsemblPlants"/>
        </authorList>
    </citation>
    <scope>IDENTIFICATION</scope>
    <source>
        <strain evidence="8">SL10</strain>
    </source>
</reference>
<organism evidence="8">
    <name type="scientific">Oryza nivara</name>
    <name type="common">Indian wild rice</name>
    <name type="synonym">Oryza sativa f. spontanea</name>
    <dbReference type="NCBI Taxonomy" id="4536"/>
    <lineage>
        <taxon>Eukaryota</taxon>
        <taxon>Viridiplantae</taxon>
        <taxon>Streptophyta</taxon>
        <taxon>Embryophyta</taxon>
        <taxon>Tracheophyta</taxon>
        <taxon>Spermatophyta</taxon>
        <taxon>Magnoliopsida</taxon>
        <taxon>Liliopsida</taxon>
        <taxon>Poales</taxon>
        <taxon>Poaceae</taxon>
        <taxon>BOP clade</taxon>
        <taxon>Oryzoideae</taxon>
        <taxon>Oryzeae</taxon>
        <taxon>Oryzinae</taxon>
        <taxon>Oryza</taxon>
    </lineage>
</organism>
<dbReference type="InterPro" id="IPR004045">
    <property type="entry name" value="Glutathione_S-Trfase_N"/>
</dbReference>
<dbReference type="AlphaFoldDB" id="A0A0E0IVD4"/>
<dbReference type="SUPFAM" id="SSF52833">
    <property type="entry name" value="Thioredoxin-like"/>
    <property type="match status" value="1"/>
</dbReference>
<dbReference type="InterPro" id="IPR045074">
    <property type="entry name" value="GST_C_Tau"/>
</dbReference>
<name>A0A0E0IVD4_ORYNI</name>
<dbReference type="PANTHER" id="PTHR11260">
    <property type="entry name" value="GLUTATHIONE S-TRANSFERASE, GST, SUPERFAMILY, GST DOMAIN CONTAINING"/>
    <property type="match status" value="1"/>
</dbReference>
<dbReference type="SFLD" id="SFLDG01152">
    <property type="entry name" value="Main.3:_Omega-_and_Tau-like"/>
    <property type="match status" value="1"/>
</dbReference>
<proteinExistence type="inferred from homology"/>
<dbReference type="InterPro" id="IPR040079">
    <property type="entry name" value="Glutathione_S-Trfase"/>
</dbReference>
<dbReference type="EC" id="2.5.1.18" evidence="1"/>
<feature type="region of interest" description="Disordered" evidence="5">
    <location>
        <begin position="374"/>
        <end position="401"/>
    </location>
</feature>
<dbReference type="GO" id="GO:0005737">
    <property type="term" value="C:cytoplasm"/>
    <property type="evidence" value="ECO:0007669"/>
    <property type="project" value="TreeGrafter"/>
</dbReference>
<dbReference type="SFLD" id="SFLDS00019">
    <property type="entry name" value="Glutathione_Transferase_(cytos"/>
    <property type="match status" value="1"/>
</dbReference>
<evidence type="ECO:0000259" key="6">
    <source>
        <dbReference type="PROSITE" id="PS50404"/>
    </source>
</evidence>
<evidence type="ECO:0000313" key="8">
    <source>
        <dbReference type="EnsemblPlants" id="ONIVA10G18260.3"/>
    </source>
</evidence>
<dbReference type="GO" id="GO:0006749">
    <property type="term" value="P:glutathione metabolic process"/>
    <property type="evidence" value="ECO:0007669"/>
    <property type="project" value="InterPro"/>
</dbReference>
<dbReference type="InterPro" id="IPR045073">
    <property type="entry name" value="Omega/Tau-like"/>
</dbReference>
<accession>A0A0E0IVD4</accession>
<dbReference type="PROSITE" id="PS50405">
    <property type="entry name" value="GST_CTER"/>
    <property type="match status" value="1"/>
</dbReference>
<feature type="domain" description="GST C-terminal" evidence="7">
    <location>
        <begin position="104"/>
        <end position="230"/>
    </location>
</feature>
<dbReference type="Pfam" id="PF02798">
    <property type="entry name" value="GST_N"/>
    <property type="match status" value="1"/>
</dbReference>
<dbReference type="Gene3D" id="1.20.1050.10">
    <property type="match status" value="1"/>
</dbReference>
<comment type="catalytic activity">
    <reaction evidence="4">
        <text>RX + glutathione = an S-substituted glutathione + a halide anion + H(+)</text>
        <dbReference type="Rhea" id="RHEA:16437"/>
        <dbReference type="ChEBI" id="CHEBI:15378"/>
        <dbReference type="ChEBI" id="CHEBI:16042"/>
        <dbReference type="ChEBI" id="CHEBI:17792"/>
        <dbReference type="ChEBI" id="CHEBI:57925"/>
        <dbReference type="ChEBI" id="CHEBI:90779"/>
        <dbReference type="EC" id="2.5.1.18"/>
    </reaction>
</comment>
<dbReference type="PANTHER" id="PTHR11260:SF788">
    <property type="entry name" value="GLUTATHIONE TRANSFERASE"/>
    <property type="match status" value="1"/>
</dbReference>
<sequence length="401" mass="44493">MSSSSTSGSAEPAAAVRVLGSWTSPFVMRVVVALKLKGVEEYELLQETRGKKSELLLRSNPVHKKIPVLLHHGKPLAESLIIVEYIDEVWPASNGGAPAILPRDPHGRAVERFWARYVDDKILPGLRVLRGSVAGDKDQTAGEMSTTLQRLEEAFVKCSQGKEYFGGDSIGYLDIALGSFLGWIKAVEKIAGVELLNETKLPILAVWADRFCAHPAVVDVVPDADKLVEFTVQYGSVLNTVNAQSLNRSPTQVRVLQKAPKFSPPCEFLLIFKPFFFKKNLFLNLNLLAAPYAVDVLVLSCHVSLNNVANNFTFENKFFLRKIKNALQHKRSGQTRHPGVMCSQGKRYFGGGDIGFLNAVLWSHLGHWPFKESIGEDPRRQRPRRSQVGPVADPCCEQRHA</sequence>
<evidence type="ECO:0000256" key="1">
    <source>
        <dbReference type="ARBA" id="ARBA00012452"/>
    </source>
</evidence>
<evidence type="ECO:0000256" key="3">
    <source>
        <dbReference type="ARBA" id="ARBA00025743"/>
    </source>
</evidence>
<reference evidence="8" key="2">
    <citation type="submission" date="2018-04" db="EMBL/GenBank/DDBJ databases">
        <title>OnivRS2 (Oryza nivara Reference Sequence Version 2).</title>
        <authorList>
            <person name="Zhang J."/>
            <person name="Kudrna D."/>
            <person name="Lee S."/>
            <person name="Talag J."/>
            <person name="Rajasekar S."/>
            <person name="Welchert J."/>
            <person name="Hsing Y.-I."/>
            <person name="Wing R.A."/>
        </authorList>
    </citation>
    <scope>NUCLEOTIDE SEQUENCE [LARGE SCALE GENOMIC DNA]</scope>
</reference>
<evidence type="ECO:0000256" key="5">
    <source>
        <dbReference type="SAM" id="MobiDB-lite"/>
    </source>
</evidence>
<evidence type="ECO:0000256" key="4">
    <source>
        <dbReference type="ARBA" id="ARBA00047960"/>
    </source>
</evidence>
<dbReference type="Proteomes" id="UP000006591">
    <property type="component" value="Chromosome 10"/>
</dbReference>
<evidence type="ECO:0000259" key="7">
    <source>
        <dbReference type="PROSITE" id="PS50405"/>
    </source>
</evidence>
<evidence type="ECO:0000256" key="2">
    <source>
        <dbReference type="ARBA" id="ARBA00022679"/>
    </source>
</evidence>
<dbReference type="InterPro" id="IPR036249">
    <property type="entry name" value="Thioredoxin-like_sf"/>
</dbReference>
<dbReference type="SUPFAM" id="SSF47616">
    <property type="entry name" value="GST C-terminal domain-like"/>
    <property type="match status" value="1"/>
</dbReference>
<dbReference type="InterPro" id="IPR004046">
    <property type="entry name" value="GST_C"/>
</dbReference>
<protein>
    <recommendedName>
        <fullName evidence="1">glutathione transferase</fullName>
        <ecNumber evidence="1">2.5.1.18</ecNumber>
    </recommendedName>
</protein>
<keyword evidence="9" id="KW-1185">Reference proteome</keyword>
<feature type="domain" description="GST N-terminal" evidence="6">
    <location>
        <begin position="14"/>
        <end position="94"/>
    </location>
</feature>
<dbReference type="InterPro" id="IPR010987">
    <property type="entry name" value="Glutathione-S-Trfase_C-like"/>
</dbReference>
<dbReference type="PROSITE" id="PS50404">
    <property type="entry name" value="GST_NTER"/>
    <property type="match status" value="1"/>
</dbReference>
<dbReference type="HOGENOM" id="CLU_011226_23_0_1"/>
<dbReference type="Pfam" id="PF00043">
    <property type="entry name" value="GST_C"/>
    <property type="match status" value="1"/>
</dbReference>
<evidence type="ECO:0000313" key="9">
    <source>
        <dbReference type="Proteomes" id="UP000006591"/>
    </source>
</evidence>
<dbReference type="GO" id="GO:0009407">
    <property type="term" value="P:toxin catabolic process"/>
    <property type="evidence" value="ECO:0007669"/>
    <property type="project" value="UniProtKB-ARBA"/>
</dbReference>
<dbReference type="EnsemblPlants" id="ONIVA10G18260.3">
    <property type="protein sequence ID" value="ONIVA10G18260.3"/>
    <property type="gene ID" value="ONIVA10G18260"/>
</dbReference>
<keyword evidence="2" id="KW-0808">Transferase</keyword>
<dbReference type="InterPro" id="IPR036282">
    <property type="entry name" value="Glutathione-S-Trfase_C_sf"/>
</dbReference>
<dbReference type="CDD" id="cd03185">
    <property type="entry name" value="GST_C_Tau"/>
    <property type="match status" value="1"/>
</dbReference>